<proteinExistence type="predicted"/>
<protein>
    <submittedName>
        <fullName evidence="2">Uncharacterized protein</fullName>
    </submittedName>
</protein>
<feature type="region of interest" description="Disordered" evidence="1">
    <location>
        <begin position="146"/>
        <end position="166"/>
    </location>
</feature>
<dbReference type="Proteomes" id="UP000325607">
    <property type="component" value="Unassembled WGS sequence"/>
</dbReference>
<dbReference type="EMBL" id="CABVGX010000005">
    <property type="protein sequence ID" value="VVM57044.1"/>
    <property type="molecule type" value="Genomic_DNA"/>
</dbReference>
<evidence type="ECO:0000313" key="2">
    <source>
        <dbReference type="EMBL" id="VVM57044.1"/>
    </source>
</evidence>
<organism evidence="2 3">
    <name type="scientific">Pseudomonas fluorescens</name>
    <dbReference type="NCBI Taxonomy" id="294"/>
    <lineage>
        <taxon>Bacteria</taxon>
        <taxon>Pseudomonadati</taxon>
        <taxon>Pseudomonadota</taxon>
        <taxon>Gammaproteobacteria</taxon>
        <taxon>Pseudomonadales</taxon>
        <taxon>Pseudomonadaceae</taxon>
        <taxon>Pseudomonas</taxon>
    </lineage>
</organism>
<accession>A0A5E6QLH2</accession>
<dbReference type="AlphaFoldDB" id="A0A5E6QLH2"/>
<sequence>MAALAQKLLFAFPLGTESLRVTVEIQSTTDDPAALGRCRVAAECNVEAETVEQLWTQFALFRVHGADQYELRRMAMGNAVTLDDVGATGSDVEQQIDEVIRQQIDFIDIEHAAVGLGQNTGGKLRAAFAEGCVEVKGADQPLFGRAEGQGDKLAAGEQVGEASGQG</sequence>
<name>A0A5E6QLH2_PSEFL</name>
<reference evidence="2 3" key="1">
    <citation type="submission" date="2019-09" db="EMBL/GenBank/DDBJ databases">
        <authorList>
            <person name="Chandra G."/>
            <person name="Truman W A."/>
        </authorList>
    </citation>
    <scope>NUCLEOTIDE SEQUENCE [LARGE SCALE GENOMIC DNA]</scope>
    <source>
        <strain evidence="2">PS645</strain>
    </source>
</reference>
<evidence type="ECO:0000313" key="3">
    <source>
        <dbReference type="Proteomes" id="UP000325607"/>
    </source>
</evidence>
<gene>
    <name evidence="2" type="ORF">PS645_01059</name>
</gene>
<evidence type="ECO:0000256" key="1">
    <source>
        <dbReference type="SAM" id="MobiDB-lite"/>
    </source>
</evidence>